<dbReference type="AlphaFoldDB" id="A0A0N0UBE6"/>
<protein>
    <recommendedName>
        <fullName evidence="4">Twin-arginine translocation signal domain-containing protein</fullName>
    </recommendedName>
</protein>
<feature type="region of interest" description="Disordered" evidence="1">
    <location>
        <begin position="339"/>
        <end position="358"/>
    </location>
</feature>
<dbReference type="InterPro" id="IPR019546">
    <property type="entry name" value="TAT_signal_bac_arc"/>
</dbReference>
<name>A0A0N0UBE6_9EURY</name>
<dbReference type="PROSITE" id="PS51318">
    <property type="entry name" value="TAT"/>
    <property type="match status" value="1"/>
</dbReference>
<dbReference type="PATRIC" id="fig|1705389.3.peg.1116"/>
<comment type="caution">
    <text evidence="2">The sequence shown here is derived from an EMBL/GenBank/DDBJ whole genome shotgun (WGS) entry which is preliminary data.</text>
</comment>
<evidence type="ECO:0000256" key="1">
    <source>
        <dbReference type="SAM" id="MobiDB-lite"/>
    </source>
</evidence>
<reference evidence="2 3" key="1">
    <citation type="submission" date="2015-08" db="EMBL/GenBank/DDBJ databases">
        <title>Genomes of Isolates from Cabo Rojo, PR.</title>
        <authorList>
            <person name="Sanchez-Nieves R.L."/>
            <person name="Montalvo-Rodriguez R."/>
        </authorList>
    </citation>
    <scope>NUCLEOTIDE SEQUENCE [LARGE SCALE GENOMIC DNA]</scope>
    <source>
        <strain evidence="2 3">5</strain>
    </source>
</reference>
<dbReference type="STRING" id="1765655.AMR74_04030"/>
<dbReference type="Proteomes" id="UP000037747">
    <property type="component" value="Unassembled WGS sequence"/>
</dbReference>
<dbReference type="OrthoDB" id="303040at2157"/>
<dbReference type="RefSeq" id="WP_053770760.1">
    <property type="nucleotide sequence ID" value="NZ_LIST01000001.1"/>
</dbReference>
<proteinExistence type="predicted"/>
<dbReference type="EMBL" id="LIST01000001">
    <property type="protein sequence ID" value="KOX98076.1"/>
    <property type="molecule type" value="Genomic_DNA"/>
</dbReference>
<organism evidence="2 3">
    <name type="scientific">Halorubrum tropicale</name>
    <dbReference type="NCBI Taxonomy" id="1765655"/>
    <lineage>
        <taxon>Archaea</taxon>
        <taxon>Methanobacteriati</taxon>
        <taxon>Methanobacteriota</taxon>
        <taxon>Stenosarchaea group</taxon>
        <taxon>Halobacteria</taxon>
        <taxon>Halobacteriales</taxon>
        <taxon>Haloferacaceae</taxon>
        <taxon>Halorubrum</taxon>
    </lineage>
</organism>
<evidence type="ECO:0008006" key="4">
    <source>
        <dbReference type="Google" id="ProtNLM"/>
    </source>
</evidence>
<dbReference type="InterPro" id="IPR006311">
    <property type="entry name" value="TAT_signal"/>
</dbReference>
<dbReference type="PROSITE" id="PS51257">
    <property type="entry name" value="PROKAR_LIPOPROTEIN"/>
    <property type="match status" value="1"/>
</dbReference>
<dbReference type="NCBIfam" id="TIGR01409">
    <property type="entry name" value="TAT_signal_seq"/>
    <property type="match status" value="1"/>
</dbReference>
<evidence type="ECO:0000313" key="2">
    <source>
        <dbReference type="EMBL" id="KOX98076.1"/>
    </source>
</evidence>
<gene>
    <name evidence="2" type="ORF">AMR74_04030</name>
</gene>
<keyword evidence="3" id="KW-1185">Reference proteome</keyword>
<accession>A0A0N0UBE6</accession>
<evidence type="ECO:0000313" key="3">
    <source>
        <dbReference type="Proteomes" id="UP000037747"/>
    </source>
</evidence>
<sequence length="429" mass="44520">MTRDSRSRRGFLAGLATAGAAAVAGCAASPLADGETNRGEATAVPPGLVDAVEWPPAPFPATVPDSLAAAHQSRARDLLDAVPAEPSLPNAAVAAAIADDRARAVDRVDAEPTDPWPTEALAARRRARGTAATVRGAYRAATGVDESADLAARRRTVREDRAALAAGLEYRAESTAAAALAYEPVESLLAACARHLVPTVRYPDDPVAAPFRAGDAVGDVERARAAATDAAGLRDAFHGDREGIDPQWASLVAAAETLDGSVRRTRAEVRRRTGDEAVPTDEDLSGTVAQELAVATERRTASAVRGVERASDDGNYATAVIEAGTALATVEARRRAVGAIRDGGHRNPPSESSLRSAAERAREAVAAVDGGDPLAARFVRPALASLGRVADEVDAGYADPRRTQAELTYAALYARAVPPATAFVRERLG</sequence>